<keyword evidence="3 10" id="KW-1134">Transmembrane beta strand</keyword>
<dbReference type="Proteomes" id="UP000293347">
    <property type="component" value="Unassembled WGS sequence"/>
</dbReference>
<evidence type="ECO:0000256" key="9">
    <source>
        <dbReference type="ARBA" id="ARBA00023237"/>
    </source>
</evidence>
<keyword evidence="7 11" id="KW-0798">TonB box</keyword>
<reference evidence="15 16" key="1">
    <citation type="submission" date="2019-02" db="EMBL/GenBank/DDBJ databases">
        <title>Pedobacter sp. RP-1-14 sp. nov., isolated from Arctic soil.</title>
        <authorList>
            <person name="Dahal R.H."/>
        </authorList>
    </citation>
    <scope>NUCLEOTIDE SEQUENCE [LARGE SCALE GENOMIC DNA]</scope>
    <source>
        <strain evidence="15 16">RP-1-14</strain>
    </source>
</reference>
<keyword evidence="16" id="KW-1185">Reference proteome</keyword>
<feature type="domain" description="TonB-dependent receptor-like beta-barrel" evidence="12">
    <location>
        <begin position="630"/>
        <end position="1116"/>
    </location>
</feature>
<dbReference type="OrthoDB" id="9768177at2"/>
<comment type="similarity">
    <text evidence="10 11">Belongs to the TonB-dependent receptor family.</text>
</comment>
<keyword evidence="6" id="KW-0408">Iron</keyword>
<dbReference type="InterPro" id="IPR039426">
    <property type="entry name" value="TonB-dep_rcpt-like"/>
</dbReference>
<dbReference type="InterPro" id="IPR011662">
    <property type="entry name" value="Secretin/TonB_short_N"/>
</dbReference>
<dbReference type="Gene3D" id="2.60.40.1120">
    <property type="entry name" value="Carboxypeptidase-like, regulatory domain"/>
    <property type="match status" value="1"/>
</dbReference>
<dbReference type="Gene3D" id="2.40.170.20">
    <property type="entry name" value="TonB-dependent receptor, beta-barrel domain"/>
    <property type="match status" value="1"/>
</dbReference>
<evidence type="ECO:0000259" key="13">
    <source>
        <dbReference type="Pfam" id="PF07660"/>
    </source>
</evidence>
<name>A0A4R0NLG1_9SPHI</name>
<dbReference type="PROSITE" id="PS52016">
    <property type="entry name" value="TONB_DEPENDENT_REC_3"/>
    <property type="match status" value="1"/>
</dbReference>
<dbReference type="Pfam" id="PF07715">
    <property type="entry name" value="Plug"/>
    <property type="match status" value="1"/>
</dbReference>
<dbReference type="InterPro" id="IPR023997">
    <property type="entry name" value="TonB-dep_OMP_SusC/RagA_CS"/>
</dbReference>
<dbReference type="NCBIfam" id="TIGR04056">
    <property type="entry name" value="OMP_RagA_SusC"/>
    <property type="match status" value="1"/>
</dbReference>
<keyword evidence="4" id="KW-0406">Ion transport</keyword>
<dbReference type="Pfam" id="PF00593">
    <property type="entry name" value="TonB_dep_Rec_b-barrel"/>
    <property type="match status" value="1"/>
</dbReference>
<keyword evidence="2 10" id="KW-0813">Transport</keyword>
<protein>
    <submittedName>
        <fullName evidence="15">SusC/RagA family TonB-linked outer membrane protein</fullName>
    </submittedName>
</protein>
<dbReference type="EMBL" id="SJSL01000002">
    <property type="protein sequence ID" value="TCD01662.1"/>
    <property type="molecule type" value="Genomic_DNA"/>
</dbReference>
<dbReference type="Pfam" id="PF13715">
    <property type="entry name" value="CarbopepD_reg_2"/>
    <property type="match status" value="1"/>
</dbReference>
<dbReference type="GO" id="GO:0006826">
    <property type="term" value="P:iron ion transport"/>
    <property type="evidence" value="ECO:0007669"/>
    <property type="project" value="UniProtKB-KW"/>
</dbReference>
<evidence type="ECO:0000256" key="10">
    <source>
        <dbReference type="PROSITE-ProRule" id="PRU01360"/>
    </source>
</evidence>
<dbReference type="GO" id="GO:0009279">
    <property type="term" value="C:cell outer membrane"/>
    <property type="evidence" value="ECO:0007669"/>
    <property type="project" value="UniProtKB-SubCell"/>
</dbReference>
<dbReference type="Gene3D" id="2.170.130.10">
    <property type="entry name" value="TonB-dependent receptor, plug domain"/>
    <property type="match status" value="1"/>
</dbReference>
<evidence type="ECO:0000313" key="15">
    <source>
        <dbReference type="EMBL" id="TCD01662.1"/>
    </source>
</evidence>
<evidence type="ECO:0000256" key="8">
    <source>
        <dbReference type="ARBA" id="ARBA00023136"/>
    </source>
</evidence>
<evidence type="ECO:0000256" key="5">
    <source>
        <dbReference type="ARBA" id="ARBA00022692"/>
    </source>
</evidence>
<dbReference type="SUPFAM" id="SSF49464">
    <property type="entry name" value="Carboxypeptidase regulatory domain-like"/>
    <property type="match status" value="1"/>
</dbReference>
<dbReference type="InterPro" id="IPR023996">
    <property type="entry name" value="TonB-dep_OMP_SusC/RagA"/>
</dbReference>
<comment type="subcellular location">
    <subcellularLocation>
        <location evidence="1 10">Cell outer membrane</location>
        <topology evidence="1 10">Multi-pass membrane protein</topology>
    </subcellularLocation>
</comment>
<evidence type="ECO:0000256" key="11">
    <source>
        <dbReference type="RuleBase" id="RU003357"/>
    </source>
</evidence>
<evidence type="ECO:0000256" key="7">
    <source>
        <dbReference type="ARBA" id="ARBA00023077"/>
    </source>
</evidence>
<evidence type="ECO:0000259" key="14">
    <source>
        <dbReference type="Pfam" id="PF07715"/>
    </source>
</evidence>
<accession>A0A4R0NLG1</accession>
<dbReference type="InterPro" id="IPR037066">
    <property type="entry name" value="Plug_dom_sf"/>
</dbReference>
<dbReference type="AlphaFoldDB" id="A0A4R0NLG1"/>
<dbReference type="SUPFAM" id="SSF56935">
    <property type="entry name" value="Porins"/>
    <property type="match status" value="1"/>
</dbReference>
<proteinExistence type="inferred from homology"/>
<keyword evidence="4" id="KW-0410">Iron transport</keyword>
<evidence type="ECO:0000313" key="16">
    <source>
        <dbReference type="Proteomes" id="UP000293347"/>
    </source>
</evidence>
<evidence type="ECO:0000256" key="2">
    <source>
        <dbReference type="ARBA" id="ARBA00022448"/>
    </source>
</evidence>
<evidence type="ECO:0000256" key="4">
    <source>
        <dbReference type="ARBA" id="ARBA00022496"/>
    </source>
</evidence>
<sequence>MYLIKTRKRGVTKRLCHKLMLIMRLTTVLLIASLIQVSAASFGQRVSIDMKNAQLKEVFKHIHDQSGYDFIYEVKNIPIAKVNVSLKEATVEQVLALVLAGQPITYEINNKDITIKLKEVSILDRVKSAFTAVDVNGQVVDSTGTPLQGASVKLKSGLKGVYTNSQGRFVLSNAQPGDVIVITYVGYNTREIIITSENASDVRIVMAAEVNKLTEVNVVSTGYQTLSKERSAGSFTKVDMDVVSNRTTSMNVLQSLDGQVPGLVVNNVPNRSQILIRGLSTTGGTTGVGTTSQPLYVVDGLAMPKIDANDQLPDMILGINPQDIESITVLKDATAASIWGARASNGVIVIKTKSGKLNSKLRVNYSGFVNFQGKPDLDYNNVLSPQQFVETGTEIFNTPGYSSQYPYATVSGYNGGGITPLELLLYNPKGRSAAQQAFSLDSLSGMDNRGQINDLFYRNALLSNHTASISGGGDKYAFYASTSYTNVMNSTPGDKNENIKINLRQDLRINKNLSFHVISDISNNNSSEKRNLEIGENNTVDYFFTPYQMFRDGNGSNLSIPFMTNMSNEILQDAQARSRISLNYNPLDEFNYGSTKSDGLLARINGGVKLKIINGLTFDGTYGYIKGKNKLREIDSQQSYAVRREVVTFAVAASPTVVPKYYLPATGSRMTTTNGDQHKWDIRNQLTYDNTFGKHEITVLAGQEAQEQFNTFLRTRIRGFDETLLTPGVADYVAIASLIQGTILPNLSTIGSSMINDTFSTNETTSRFTSYYSNFAYTFDRRYAFNASWRIDQSNLFGKDKSAQNKPIWSAGAKWNVSNEAFMKPVKWVQNLALRLTYGLTGNSPEVGVAASRDITRPSGSPFFPGSIGMLIVTPGNPKLSWESTKTINAGLDFSVLSNRLSASVDVYQKKTTDLLGLVYPNSLTGFPAGIVGNQGDITNKGIEVGLSSINVRSNDFNWSTTWNFAHNKSMVDKITVATIVTTGAQQVVANVQEGYPAYTVFAYKYGGVDNTGAPQAVLADGTLTKANLGTKPADIVYMGTMQPVWNGGLSNNFRYKDFGLSANMVYNMGHVMRRPRYLTYGGQFRRNVSVDFLNRWRQPGDETSTNIPGYITNANPNAVAGTYNADYFIMGDVNVVSASFVKLRDITLFYDLPTILVNKIKAQGVTFRAQLSNVMLWKANKYGIDPEFQGVIAPSNQNTITVGANVSF</sequence>
<dbReference type="Gene3D" id="3.55.50.30">
    <property type="match status" value="1"/>
</dbReference>
<feature type="domain" description="TonB-dependent receptor plug" evidence="14">
    <location>
        <begin position="228"/>
        <end position="347"/>
    </location>
</feature>
<comment type="caution">
    <text evidence="15">The sequence shown here is derived from an EMBL/GenBank/DDBJ whole genome shotgun (WGS) entry which is preliminary data.</text>
</comment>
<keyword evidence="5 10" id="KW-0812">Transmembrane</keyword>
<keyword evidence="9 10" id="KW-0998">Cell outer membrane</keyword>
<dbReference type="InterPro" id="IPR000531">
    <property type="entry name" value="Beta-barrel_TonB"/>
</dbReference>
<dbReference type="Pfam" id="PF07660">
    <property type="entry name" value="STN"/>
    <property type="match status" value="1"/>
</dbReference>
<feature type="domain" description="Secretin/TonB short N-terminal" evidence="13">
    <location>
        <begin position="81"/>
        <end position="116"/>
    </location>
</feature>
<dbReference type="InterPro" id="IPR036942">
    <property type="entry name" value="Beta-barrel_TonB_sf"/>
</dbReference>
<dbReference type="NCBIfam" id="TIGR04057">
    <property type="entry name" value="SusC_RagA_signa"/>
    <property type="match status" value="1"/>
</dbReference>
<gene>
    <name evidence="15" type="ORF">EZ437_13160</name>
</gene>
<evidence type="ECO:0000259" key="12">
    <source>
        <dbReference type="Pfam" id="PF00593"/>
    </source>
</evidence>
<dbReference type="InterPro" id="IPR008969">
    <property type="entry name" value="CarboxyPept-like_regulatory"/>
</dbReference>
<evidence type="ECO:0000256" key="3">
    <source>
        <dbReference type="ARBA" id="ARBA00022452"/>
    </source>
</evidence>
<evidence type="ECO:0000256" key="1">
    <source>
        <dbReference type="ARBA" id="ARBA00004571"/>
    </source>
</evidence>
<evidence type="ECO:0000256" key="6">
    <source>
        <dbReference type="ARBA" id="ARBA00023004"/>
    </source>
</evidence>
<dbReference type="InterPro" id="IPR012910">
    <property type="entry name" value="Plug_dom"/>
</dbReference>
<keyword evidence="8 10" id="KW-0472">Membrane</keyword>
<organism evidence="15 16">
    <name type="scientific">Pedobacter psychroterrae</name>
    <dbReference type="NCBI Taxonomy" id="2530453"/>
    <lineage>
        <taxon>Bacteria</taxon>
        <taxon>Pseudomonadati</taxon>
        <taxon>Bacteroidota</taxon>
        <taxon>Sphingobacteriia</taxon>
        <taxon>Sphingobacteriales</taxon>
        <taxon>Sphingobacteriaceae</taxon>
        <taxon>Pedobacter</taxon>
    </lineage>
</organism>